<feature type="transmembrane region" description="Helical" evidence="2">
    <location>
        <begin position="41"/>
        <end position="64"/>
    </location>
</feature>
<evidence type="ECO:0008006" key="5">
    <source>
        <dbReference type="Google" id="ProtNLM"/>
    </source>
</evidence>
<dbReference type="STRING" id="1618589.UX25_C0047G0004"/>
<gene>
    <name evidence="3" type="ORF">UX25_C0047G0004</name>
</gene>
<dbReference type="Proteomes" id="UP000034922">
    <property type="component" value="Unassembled WGS sequence"/>
</dbReference>
<accession>A0A0G1N6S0</accession>
<keyword evidence="2" id="KW-0812">Transmembrane</keyword>
<organism evidence="3 4">
    <name type="scientific">Candidatus Woesebacteria bacterium GW2011_GWC2_45_9</name>
    <dbReference type="NCBI Taxonomy" id="1618589"/>
    <lineage>
        <taxon>Bacteria</taxon>
        <taxon>Candidatus Woeseibacteriota</taxon>
    </lineage>
</organism>
<dbReference type="AlphaFoldDB" id="A0A0G1N6S0"/>
<dbReference type="EMBL" id="LCLM01000047">
    <property type="protein sequence ID" value="KKU16022.1"/>
    <property type="molecule type" value="Genomic_DNA"/>
</dbReference>
<name>A0A0G1N6S0_9BACT</name>
<sequence>MDKPKEEEAIPQIKPENSLPESPPSFPEKPRFRINLPKGRGVKILAGIGIGLVLLLGAFIVPAYTIYGKAIKVKAAAEKLVEAGKGQNIDAIKTELGSTKASLTELSRSFRLIAWAKFVPFLGLYVSDADFTIKAGGYGLEAAEITLVTIEPYADILGFTGGKVQGAESDGAKTAQERIDFLIQAIPDLIPKADEISQKITLARQELANIDPNRYPVKFRGQAVREKIRRGLAQVDEAATLVSAAKPLLEVSPYLLGIDEERRYLVLFQNDKELRPTGGFITAYSVMKVDKAKFEPVSSNDIYNLDDNYRPSLTVPDPIAAYIKGPYTLSKGWRLRDMNWSPDFAESMALFSQEAAKAGIKGVDGVIAVDTHLLVNLLDAIGEIGVPGFGNFSTKIVPECDCPQVIYELESFADTEGPVVWDPAGTGKIIYAPPNYDNRKKIIGPLMNSILANAMGQPKEKLPNLFEAAFKSVIEKHVLFYLFDETAQSAVEDFNIAGRIKDYSGDFLHINDSNLGGRKSNLYVTQEVEQEITAGKDGTIEKTVTITYKNPMKHDGWLNSVLPNWVRIYVPKGSELIEFTGVEAKEEPYEQFGKTVFAGFFQLRPEGIAKVTVKYKLPFKEKEALALFIQKQPGTDSPLYRIRVGKREEEEFLKSDKEFRLRI</sequence>
<reference evidence="3 4" key="1">
    <citation type="journal article" date="2015" name="Nature">
        <title>rRNA introns, odd ribosomes, and small enigmatic genomes across a large radiation of phyla.</title>
        <authorList>
            <person name="Brown C.T."/>
            <person name="Hug L.A."/>
            <person name="Thomas B.C."/>
            <person name="Sharon I."/>
            <person name="Castelle C.J."/>
            <person name="Singh A."/>
            <person name="Wilkins M.J."/>
            <person name="Williams K.H."/>
            <person name="Banfield J.F."/>
        </authorList>
    </citation>
    <scope>NUCLEOTIDE SEQUENCE [LARGE SCALE GENOMIC DNA]</scope>
</reference>
<dbReference type="InterPro" id="IPR025101">
    <property type="entry name" value="DUF4012"/>
</dbReference>
<evidence type="ECO:0000313" key="3">
    <source>
        <dbReference type="EMBL" id="KKU16022.1"/>
    </source>
</evidence>
<keyword evidence="2" id="KW-1133">Transmembrane helix</keyword>
<comment type="caution">
    <text evidence="3">The sequence shown here is derived from an EMBL/GenBank/DDBJ whole genome shotgun (WGS) entry which is preliminary data.</text>
</comment>
<feature type="region of interest" description="Disordered" evidence="1">
    <location>
        <begin position="1"/>
        <end position="27"/>
    </location>
</feature>
<keyword evidence="2" id="KW-0472">Membrane</keyword>
<dbReference type="Pfam" id="PF13196">
    <property type="entry name" value="DUF4012"/>
    <property type="match status" value="1"/>
</dbReference>
<proteinExistence type="predicted"/>
<evidence type="ECO:0000256" key="1">
    <source>
        <dbReference type="SAM" id="MobiDB-lite"/>
    </source>
</evidence>
<protein>
    <recommendedName>
        <fullName evidence="5">DUF4012 domain-containing protein</fullName>
    </recommendedName>
</protein>
<evidence type="ECO:0000256" key="2">
    <source>
        <dbReference type="SAM" id="Phobius"/>
    </source>
</evidence>
<evidence type="ECO:0000313" key="4">
    <source>
        <dbReference type="Proteomes" id="UP000034922"/>
    </source>
</evidence>